<feature type="compositionally biased region" description="Polar residues" evidence="1">
    <location>
        <begin position="66"/>
        <end position="76"/>
    </location>
</feature>
<accession>A0AA88NZI7</accession>
<keyword evidence="3" id="KW-1185">Reference proteome</keyword>
<evidence type="ECO:0000313" key="3">
    <source>
        <dbReference type="Proteomes" id="UP001187343"/>
    </source>
</evidence>
<comment type="caution">
    <text evidence="2">The sequence shown here is derived from an EMBL/GenBank/DDBJ whole genome shotgun (WGS) entry which is preliminary data.</text>
</comment>
<sequence>MIEGFTAVRQHDIRPRATLTPIQHLKNSQKMERDREWRARTIRPSRLNGASAATPEMDGQVRRTGAANSARSTLASLQPAAAAGLVRDLEESEAESRSGSGSDQLLGPQAPPALNIPGTSSSN</sequence>
<feature type="region of interest" description="Disordered" evidence="1">
    <location>
        <begin position="42"/>
        <end position="123"/>
    </location>
</feature>
<protein>
    <submittedName>
        <fullName evidence="2">Uncharacterized protein</fullName>
    </submittedName>
</protein>
<dbReference type="Proteomes" id="UP001187343">
    <property type="component" value="Unassembled WGS sequence"/>
</dbReference>
<dbReference type="AlphaFoldDB" id="A0AA88NZI7"/>
<evidence type="ECO:0000256" key="1">
    <source>
        <dbReference type="SAM" id="MobiDB-lite"/>
    </source>
</evidence>
<proteinExistence type="predicted"/>
<reference evidence="2" key="1">
    <citation type="submission" date="2023-08" db="EMBL/GenBank/DDBJ databases">
        <title>Chromosome-level Genome Assembly of mud carp (Cirrhinus molitorella).</title>
        <authorList>
            <person name="Liu H."/>
        </authorList>
    </citation>
    <scope>NUCLEOTIDE SEQUENCE</scope>
    <source>
        <strain evidence="2">Prfri</strain>
        <tissue evidence="2">Muscle</tissue>
    </source>
</reference>
<name>A0AA88NZI7_9TELE</name>
<feature type="region of interest" description="Disordered" evidence="1">
    <location>
        <begin position="17"/>
        <end position="36"/>
    </location>
</feature>
<organism evidence="2 3">
    <name type="scientific">Cirrhinus molitorella</name>
    <name type="common">mud carp</name>
    <dbReference type="NCBI Taxonomy" id="172907"/>
    <lineage>
        <taxon>Eukaryota</taxon>
        <taxon>Metazoa</taxon>
        <taxon>Chordata</taxon>
        <taxon>Craniata</taxon>
        <taxon>Vertebrata</taxon>
        <taxon>Euteleostomi</taxon>
        <taxon>Actinopterygii</taxon>
        <taxon>Neopterygii</taxon>
        <taxon>Teleostei</taxon>
        <taxon>Ostariophysi</taxon>
        <taxon>Cypriniformes</taxon>
        <taxon>Cyprinidae</taxon>
        <taxon>Labeoninae</taxon>
        <taxon>Labeonini</taxon>
        <taxon>Cirrhinus</taxon>
    </lineage>
</organism>
<evidence type="ECO:0000313" key="2">
    <source>
        <dbReference type="EMBL" id="KAK2870656.1"/>
    </source>
</evidence>
<gene>
    <name evidence="2" type="ORF">Q8A67_023183</name>
</gene>
<dbReference type="EMBL" id="JAUYZG010000023">
    <property type="protein sequence ID" value="KAK2870656.1"/>
    <property type="molecule type" value="Genomic_DNA"/>
</dbReference>